<dbReference type="EMBL" id="JAVIJP010000048">
    <property type="protein sequence ID" value="KAL3625914.1"/>
    <property type="molecule type" value="Genomic_DNA"/>
</dbReference>
<evidence type="ECO:0000313" key="1">
    <source>
        <dbReference type="EMBL" id="KAL3625914.1"/>
    </source>
</evidence>
<comment type="caution">
    <text evidence="2">The sequence shown here is derived from an EMBL/GenBank/DDBJ whole genome shotgun (WGS) entry which is preliminary data.</text>
</comment>
<reference evidence="2" key="2">
    <citation type="submission" date="2024-11" db="EMBL/GenBank/DDBJ databases">
        <authorList>
            <person name="Burger M."/>
            <person name="Chory J."/>
        </authorList>
    </citation>
    <scope>NUCLEOTIDE SEQUENCE</scope>
    <source>
        <strain evidence="2">Tecolote</strain>
        <tissue evidence="2">Flower</tissue>
    </source>
</reference>
<evidence type="ECO:0000313" key="2">
    <source>
        <dbReference type="EMBL" id="KAL3625916.1"/>
    </source>
</evidence>
<gene>
    <name evidence="1" type="ORF">CASFOL_030443</name>
    <name evidence="2" type="ORF">CASFOL_030445</name>
</gene>
<keyword evidence="3" id="KW-1185">Reference proteome</keyword>
<dbReference type="AlphaFoldDB" id="A0ABD3CA09"/>
<sequence>MQFVKILRGYMPGPTESAAIVVGRRSGRMVGLLKKAGLRRHNGWK</sequence>
<name>A0ABD3CA09_9LAMI</name>
<dbReference type="EMBL" id="JAVIJP010000048">
    <property type="protein sequence ID" value="KAL3625916.1"/>
    <property type="molecule type" value="Genomic_DNA"/>
</dbReference>
<proteinExistence type="predicted"/>
<evidence type="ECO:0000313" key="3">
    <source>
        <dbReference type="Proteomes" id="UP001632038"/>
    </source>
</evidence>
<reference evidence="2" key="1">
    <citation type="journal article" date="2024" name="IScience">
        <title>Strigolactones Initiate the Formation of Haustorium-like Structures in Castilleja.</title>
        <authorList>
            <person name="Buerger M."/>
            <person name="Peterson D."/>
            <person name="Chory J."/>
        </authorList>
    </citation>
    <scope>NUCLEOTIDE SEQUENCE</scope>
    <source>
        <strain evidence="2">Tecolote</strain>
        <tissue evidence="2">Flower</tissue>
    </source>
</reference>
<accession>A0ABD3CA09</accession>
<organism evidence="2 3">
    <name type="scientific">Castilleja foliolosa</name>
    <dbReference type="NCBI Taxonomy" id="1961234"/>
    <lineage>
        <taxon>Eukaryota</taxon>
        <taxon>Viridiplantae</taxon>
        <taxon>Streptophyta</taxon>
        <taxon>Embryophyta</taxon>
        <taxon>Tracheophyta</taxon>
        <taxon>Spermatophyta</taxon>
        <taxon>Magnoliopsida</taxon>
        <taxon>eudicotyledons</taxon>
        <taxon>Gunneridae</taxon>
        <taxon>Pentapetalae</taxon>
        <taxon>asterids</taxon>
        <taxon>lamiids</taxon>
        <taxon>Lamiales</taxon>
        <taxon>Orobanchaceae</taxon>
        <taxon>Pedicularideae</taxon>
        <taxon>Castillejinae</taxon>
        <taxon>Castilleja</taxon>
    </lineage>
</organism>
<protein>
    <submittedName>
        <fullName evidence="2">Uncharacterized protein</fullName>
    </submittedName>
</protein>
<dbReference type="Proteomes" id="UP001632038">
    <property type="component" value="Unassembled WGS sequence"/>
</dbReference>